<dbReference type="SUPFAM" id="SSF89447">
    <property type="entry name" value="AbrB/MazE/MraZ-like"/>
    <property type="match status" value="1"/>
</dbReference>
<dbReference type="InterPro" id="IPR037914">
    <property type="entry name" value="SpoVT-AbrB_sf"/>
</dbReference>
<dbReference type="InterPro" id="IPR007159">
    <property type="entry name" value="SpoVT-AbrB_dom"/>
</dbReference>
<comment type="caution">
    <text evidence="2">The sequence shown here is derived from an EMBL/GenBank/DDBJ whole genome shotgun (WGS) entry which is preliminary data.</text>
</comment>
<gene>
    <name evidence="2" type="ORF">MRX98_21860</name>
</gene>
<dbReference type="Proteomes" id="UP001165427">
    <property type="component" value="Unassembled WGS sequence"/>
</dbReference>
<dbReference type="EMBL" id="JALJRB010000089">
    <property type="protein sequence ID" value="MCJ8503235.1"/>
    <property type="molecule type" value="Genomic_DNA"/>
</dbReference>
<dbReference type="SMART" id="SM00966">
    <property type="entry name" value="SpoVT_AbrB"/>
    <property type="match status" value="1"/>
</dbReference>
<protein>
    <submittedName>
        <fullName evidence="2">AbrB/MazE/SpoVT family DNA-binding domain-containing protein</fullName>
    </submittedName>
</protein>
<dbReference type="Pfam" id="PF04014">
    <property type="entry name" value="MazE_antitoxin"/>
    <property type="match status" value="1"/>
</dbReference>
<dbReference type="AlphaFoldDB" id="A0AA41UKM1"/>
<sequence>MKSESVVVSKRGYIVLPAQIRREMNIKPGSRVLIHRENDRLTLETVESFTHKLEGLTQHTIGDTPEKVDAFIDSERKDRTDD</sequence>
<keyword evidence="3" id="KW-1185">Reference proteome</keyword>
<dbReference type="NCBIfam" id="TIGR01439">
    <property type="entry name" value="lp_hng_hel_AbrB"/>
    <property type="match status" value="1"/>
</dbReference>
<evidence type="ECO:0000313" key="3">
    <source>
        <dbReference type="Proteomes" id="UP001165427"/>
    </source>
</evidence>
<dbReference type="Gene3D" id="2.10.260.10">
    <property type="match status" value="1"/>
</dbReference>
<evidence type="ECO:0000313" key="2">
    <source>
        <dbReference type="EMBL" id="MCJ8503235.1"/>
    </source>
</evidence>
<proteinExistence type="predicted"/>
<dbReference type="GO" id="GO:0003677">
    <property type="term" value="F:DNA binding"/>
    <property type="evidence" value="ECO:0007669"/>
    <property type="project" value="UniProtKB-KW"/>
</dbReference>
<organism evidence="2 3">
    <name type="scientific">Desulfatitalea alkaliphila</name>
    <dbReference type="NCBI Taxonomy" id="2929485"/>
    <lineage>
        <taxon>Bacteria</taxon>
        <taxon>Pseudomonadati</taxon>
        <taxon>Thermodesulfobacteriota</taxon>
        <taxon>Desulfobacteria</taxon>
        <taxon>Desulfobacterales</taxon>
        <taxon>Desulfosarcinaceae</taxon>
        <taxon>Desulfatitalea</taxon>
    </lineage>
</organism>
<keyword evidence="2" id="KW-0238">DNA-binding</keyword>
<evidence type="ECO:0000259" key="1">
    <source>
        <dbReference type="SMART" id="SM00966"/>
    </source>
</evidence>
<accession>A0AA41UKM1</accession>
<name>A0AA41UKM1_9BACT</name>
<dbReference type="RefSeq" id="WP_246915319.1">
    <property type="nucleotide sequence ID" value="NZ_JALJRB010000089.1"/>
</dbReference>
<reference evidence="2" key="1">
    <citation type="submission" date="2022-04" db="EMBL/GenBank/DDBJ databases">
        <title>Desulfatitalea alkaliphila sp. nov., a novel anaerobic sulfate-reducing bacterium isolated from terrestrial mud volcano, Taman Peninsula, Russia.</title>
        <authorList>
            <person name="Khomyakova M.A."/>
            <person name="Merkel A.Y."/>
            <person name="Slobodkin A.I."/>
        </authorList>
    </citation>
    <scope>NUCLEOTIDE SEQUENCE</scope>
    <source>
        <strain evidence="2">M08but</strain>
    </source>
</reference>
<feature type="domain" description="SpoVT-AbrB" evidence="1">
    <location>
        <begin position="6"/>
        <end position="51"/>
    </location>
</feature>